<dbReference type="PROSITE" id="PS51285">
    <property type="entry name" value="AGC_KINASE_CTER"/>
    <property type="match status" value="1"/>
</dbReference>
<evidence type="ECO:0000256" key="1">
    <source>
        <dbReference type="ARBA" id="ARBA00012513"/>
    </source>
</evidence>
<keyword evidence="4" id="KW-0808">Transferase</keyword>
<feature type="compositionally biased region" description="Basic and acidic residues" evidence="12">
    <location>
        <begin position="669"/>
        <end position="679"/>
    </location>
</feature>
<feature type="binding site" evidence="10">
    <location>
        <position position="115"/>
    </location>
    <ligand>
        <name>ATP</name>
        <dbReference type="ChEBI" id="CHEBI:30616"/>
    </ligand>
</feature>
<keyword evidence="6" id="KW-0418">Kinase</keyword>
<dbReference type="EC" id="2.7.11.1" evidence="1"/>
<evidence type="ECO:0000256" key="5">
    <source>
        <dbReference type="ARBA" id="ARBA00022741"/>
    </source>
</evidence>
<comment type="catalytic activity">
    <reaction evidence="9">
        <text>L-seryl-[protein] + ATP = O-phospho-L-seryl-[protein] + ADP + H(+)</text>
        <dbReference type="Rhea" id="RHEA:17989"/>
        <dbReference type="Rhea" id="RHEA-COMP:9863"/>
        <dbReference type="Rhea" id="RHEA-COMP:11604"/>
        <dbReference type="ChEBI" id="CHEBI:15378"/>
        <dbReference type="ChEBI" id="CHEBI:29999"/>
        <dbReference type="ChEBI" id="CHEBI:30616"/>
        <dbReference type="ChEBI" id="CHEBI:83421"/>
        <dbReference type="ChEBI" id="CHEBI:456216"/>
        <dbReference type="EC" id="2.7.11.1"/>
    </reaction>
</comment>
<feature type="domain" description="Protein kinase" evidence="13">
    <location>
        <begin position="86"/>
        <end position="364"/>
    </location>
</feature>
<dbReference type="Gene3D" id="1.10.510.10">
    <property type="entry name" value="Transferase(Phosphotransferase) domain 1"/>
    <property type="match status" value="1"/>
</dbReference>
<protein>
    <recommendedName>
        <fullName evidence="1">non-specific serine/threonine protein kinase</fullName>
        <ecNumber evidence="1">2.7.11.1</ecNumber>
    </recommendedName>
</protein>
<evidence type="ECO:0000256" key="10">
    <source>
        <dbReference type="PROSITE-ProRule" id="PRU10141"/>
    </source>
</evidence>
<evidence type="ECO:0000256" key="7">
    <source>
        <dbReference type="ARBA" id="ARBA00022840"/>
    </source>
</evidence>
<feature type="coiled-coil region" evidence="11">
    <location>
        <begin position="885"/>
        <end position="1003"/>
    </location>
</feature>
<keyword evidence="5 10" id="KW-0547">Nucleotide-binding</keyword>
<evidence type="ECO:0000256" key="9">
    <source>
        <dbReference type="ARBA" id="ARBA00048679"/>
    </source>
</evidence>
<feature type="domain" description="AGC-kinase C-terminal" evidence="14">
    <location>
        <begin position="365"/>
        <end position="434"/>
    </location>
</feature>
<dbReference type="SMART" id="SM00220">
    <property type="entry name" value="S_TKc"/>
    <property type="match status" value="1"/>
</dbReference>
<dbReference type="EMBL" id="OW152832">
    <property type="protein sequence ID" value="CAH2052087.1"/>
    <property type="molecule type" value="Genomic_DNA"/>
</dbReference>
<dbReference type="InterPro" id="IPR000719">
    <property type="entry name" value="Prot_kinase_dom"/>
</dbReference>
<dbReference type="PANTHER" id="PTHR22988">
    <property type="entry name" value="MYOTONIC DYSTROPHY S/T KINASE-RELATED"/>
    <property type="match status" value="1"/>
</dbReference>
<accession>A0ABN8IED1</accession>
<feature type="compositionally biased region" description="Basic and acidic residues" evidence="12">
    <location>
        <begin position="794"/>
        <end position="804"/>
    </location>
</feature>
<dbReference type="InterPro" id="IPR001180">
    <property type="entry name" value="CNH_dom"/>
</dbReference>
<feature type="coiled-coil region" evidence="11">
    <location>
        <begin position="829"/>
        <end position="856"/>
    </location>
</feature>
<feature type="region of interest" description="Disordered" evidence="12">
    <location>
        <begin position="791"/>
        <end position="820"/>
    </location>
</feature>
<dbReference type="Proteomes" id="UP000837857">
    <property type="component" value="Chromosome 20"/>
</dbReference>
<feature type="coiled-coil region" evidence="11">
    <location>
        <begin position="1139"/>
        <end position="1345"/>
    </location>
</feature>
<dbReference type="PROSITE" id="PS00107">
    <property type="entry name" value="PROTEIN_KINASE_ATP"/>
    <property type="match status" value="1"/>
</dbReference>
<evidence type="ECO:0000256" key="3">
    <source>
        <dbReference type="ARBA" id="ARBA00022553"/>
    </source>
</evidence>
<dbReference type="PROSITE" id="PS50011">
    <property type="entry name" value="PROTEIN_KINASE_DOM"/>
    <property type="match status" value="1"/>
</dbReference>
<feature type="region of interest" description="Disordered" evidence="12">
    <location>
        <begin position="611"/>
        <end position="688"/>
    </location>
</feature>
<dbReference type="PANTHER" id="PTHR22988:SF71">
    <property type="entry name" value="CITRON RHO-INTERACTING KINASE"/>
    <property type="match status" value="1"/>
</dbReference>
<evidence type="ECO:0000256" key="2">
    <source>
        <dbReference type="ARBA" id="ARBA00022527"/>
    </source>
</evidence>
<proteinExistence type="predicted"/>
<dbReference type="Pfam" id="PF00069">
    <property type="entry name" value="Pkinase"/>
    <property type="match status" value="1"/>
</dbReference>
<dbReference type="InterPro" id="IPR008271">
    <property type="entry name" value="Ser/Thr_kinase_AS"/>
</dbReference>
<evidence type="ECO:0000313" key="15">
    <source>
        <dbReference type="EMBL" id="CAH2052087.1"/>
    </source>
</evidence>
<reference evidence="15" key="1">
    <citation type="submission" date="2022-03" db="EMBL/GenBank/DDBJ databases">
        <authorList>
            <person name="Martin H S."/>
        </authorList>
    </citation>
    <scope>NUCLEOTIDE SEQUENCE</scope>
</reference>
<dbReference type="Pfam" id="PF00780">
    <property type="entry name" value="CNH"/>
    <property type="match status" value="1"/>
</dbReference>
<feature type="region of interest" description="Disordered" evidence="12">
    <location>
        <begin position="1933"/>
        <end position="1967"/>
    </location>
</feature>
<sequence length="1980" mass="219052">MEPSKEAIAVRITRLNRQIVGKVTSGPNKLNKKIDRETLFDALTVLYDECNDDPIKKCDELVRAFVDKYRSTLAELRRARVCYSDFELIQVIGRGHFGEVHMVREKETSDVYALKILRKEQARKRVAIGTEDERDVLANANGPWIPKLQYAFQDNSNLYLVMELCNGGDLSGLLARRNHPLTEKDAAFYVAEVAHALKTLHAMGYVHRDIKPQNILLDRCGHVKLGDFGSCTRLSEGGASGVAVGTPDYVAPELLAAADCAHTVCLDYCRGVQTAISACDYWSLGVVAFELVTLKRPFSSGDDDTLAQILANIQRYEREEESAPLFEPPPHAPSAAWRSLVGGLLRVAPARRFSYLDTLQQPALAHLRLHSIRDQAPPWVPHLRGAEDASYFNPPPRGTPPPSAAPFRTRPPFAGQLPFVGYSYVAADESEDSTGGFNASHDCTAIDLATFKSAEKLAVMRGREIASLQSKLAEAEAAAGAAAERARRAADSDAERQRARLQAEITALSLQNKRLERQVEVEKEERMALQRTNQELSSGIVERSNGELRATQAHVAELQTERDSLKEKLIRLETRLSDLQTENIRAHQAAETARAQQKHYKDSIAKERALRRQTLSGGEAEGARLAAAEARRRRAGPPEGPRRGAPRLGRRGGGRAQGRAGRRPRPTGRRSERRRESENATKQLSEEQLQLTQERMQTKALRAQVQELERGVEEAARREAALEEQSSRTEARLRERLDEAEARAAAALHDDSRRREKVNSLEQLVRQLEREVSALEKRGCVECAARAELSAEPSAERLDGRPDAADGGAPRGDRSDTESAPDLQAQLHAALLKEQLERAEAQLQARADEIAALRQETRAANLAKWRKEREFNELSMETKSTARELKRTEERLSAVLEARKAAEQRASALSSELSALRPQHESAAKELDELKERLARLQKQHEGAQNEVDRSRNDIRKLKSELQYSEKRRLHAEEQEELSSRERAQLRDELTALRAQNNDLTLRGVVENSVTNKSRGRKRECGPVLGIHRAESAHRRHMLPRLARLLLRKRRNDHSNSRPFSRIRIRVAVAMEPLQGRCKRKPEGEKPAVKPKPAYLKASGANGWTQRLRLALAADILQGRCRAVDSAFTAAQAHFTTNNKALQETCTLLEDQLTELEKLTDLHEIKNKDLEGETQRMRSELEACRARLVEAERLGADRASAAGLAAQRGEEAREQARAANAQLQLLRERVESREARVAELEAREATLEGERSAAAAALASAARRVRDLQEECAALRTRAHHHHAHALQLQASLADAQEEAAAAREASDAAGAWWRTRETKADATIRQQAKLIDFLQAKVEEANRKKCSLSNKLFGRSGRRAAASPPLLRVNRELREEVERLRAKLAANDIPPTPRREKPIEKPKKIVNEIRSLDFSDDVPEPSLLIIWSDGTRERMGCRAEGSGLLLSRDGRELRARLLSPDAANLPHNEANRAFLIKVESCTEERSEAVAVCSNIAERAEWVSKLREEPAVGYQPLLLCEMPTLANTALYVAPHAIAIGCADGLHSLRGRVGVEWDGDMSPPRSEEGSVRALAAGGGRALLVCGGRLAHGGLLALGSALRRSATLRPALTLRTVRLPDTTTPHLVKAISEEVTEGLCAVVACGRRVFVLRFDASCTEFKIARSLTIDRPPSSLLLTSKCLFLAGEKPLKVNLPSGALETFAVDEPTVAAAIKSHSPPKAIVLVKNKPFELLICFAECGVFVDENGRRTRNEDPKWSSAVHSWEFVAPFLYAVGTERVTIIYLNEEAYRAPPCTCETSSIASSASECYMPEVFNYKVKEPAILGTATNGIIIRSKSEDGYTISIVDGLGAFRSIGASVESLETTSESKGSSTDLTVSCTDLSQHENSNESVEVNTGFLADIRKRAKQLRNANRKSKTSDDVIKEILTTEVGLKRSSNGRKSPPATSEFDSDSESDAEGTSSTKGTADLCAEMFARQVRFK</sequence>
<gene>
    <name evidence="15" type="ORF">IPOD504_LOCUS8071</name>
</gene>
<dbReference type="Gene3D" id="3.30.200.20">
    <property type="entry name" value="Phosphorylase Kinase, domain 1"/>
    <property type="match status" value="1"/>
</dbReference>
<evidence type="ECO:0000256" key="11">
    <source>
        <dbReference type="SAM" id="Coils"/>
    </source>
</evidence>
<dbReference type="PROSITE" id="PS00108">
    <property type="entry name" value="PROTEIN_KINASE_ST"/>
    <property type="match status" value="1"/>
</dbReference>
<feature type="coiled-coil region" evidence="11">
    <location>
        <begin position="465"/>
        <end position="582"/>
    </location>
</feature>
<evidence type="ECO:0000259" key="14">
    <source>
        <dbReference type="PROSITE" id="PS51285"/>
    </source>
</evidence>
<keyword evidence="16" id="KW-1185">Reference proteome</keyword>
<comment type="catalytic activity">
    <reaction evidence="8">
        <text>L-threonyl-[protein] + ATP = O-phospho-L-threonyl-[protein] + ADP + H(+)</text>
        <dbReference type="Rhea" id="RHEA:46608"/>
        <dbReference type="Rhea" id="RHEA-COMP:11060"/>
        <dbReference type="Rhea" id="RHEA-COMP:11605"/>
        <dbReference type="ChEBI" id="CHEBI:15378"/>
        <dbReference type="ChEBI" id="CHEBI:30013"/>
        <dbReference type="ChEBI" id="CHEBI:30616"/>
        <dbReference type="ChEBI" id="CHEBI:61977"/>
        <dbReference type="ChEBI" id="CHEBI:456216"/>
        <dbReference type="EC" id="2.7.11.1"/>
    </reaction>
</comment>
<evidence type="ECO:0000313" key="16">
    <source>
        <dbReference type="Proteomes" id="UP000837857"/>
    </source>
</evidence>
<feature type="compositionally biased region" description="Basic residues" evidence="12">
    <location>
        <begin position="644"/>
        <end position="653"/>
    </location>
</feature>
<keyword evidence="11" id="KW-0175">Coiled coil</keyword>
<name>A0ABN8IED1_9NEOP</name>
<evidence type="ECO:0000256" key="6">
    <source>
        <dbReference type="ARBA" id="ARBA00022777"/>
    </source>
</evidence>
<dbReference type="InterPro" id="IPR017441">
    <property type="entry name" value="Protein_kinase_ATP_BS"/>
</dbReference>
<evidence type="ECO:0000256" key="12">
    <source>
        <dbReference type="SAM" id="MobiDB-lite"/>
    </source>
</evidence>
<evidence type="ECO:0000259" key="13">
    <source>
        <dbReference type="PROSITE" id="PS50011"/>
    </source>
</evidence>
<evidence type="ECO:0000256" key="8">
    <source>
        <dbReference type="ARBA" id="ARBA00047899"/>
    </source>
</evidence>
<evidence type="ECO:0000256" key="4">
    <source>
        <dbReference type="ARBA" id="ARBA00022679"/>
    </source>
</evidence>
<dbReference type="InterPro" id="IPR050839">
    <property type="entry name" value="Rho-assoc_Ser/Thr_Kinase"/>
</dbReference>
<dbReference type="InterPro" id="IPR011009">
    <property type="entry name" value="Kinase-like_dom_sf"/>
</dbReference>
<keyword evidence="7 10" id="KW-0067">ATP-binding</keyword>
<keyword evidence="3" id="KW-0597">Phosphoprotein</keyword>
<dbReference type="InterPro" id="IPR000961">
    <property type="entry name" value="AGC-kinase_C"/>
</dbReference>
<feature type="non-terminal residue" evidence="15">
    <location>
        <position position="1980"/>
    </location>
</feature>
<dbReference type="SUPFAM" id="SSF56112">
    <property type="entry name" value="Protein kinase-like (PK-like)"/>
    <property type="match status" value="1"/>
</dbReference>
<keyword evidence="2" id="KW-0723">Serine/threonine-protein kinase</keyword>
<organism evidence="15 16">
    <name type="scientific">Iphiclides podalirius</name>
    <name type="common">scarce swallowtail</name>
    <dbReference type="NCBI Taxonomy" id="110791"/>
    <lineage>
        <taxon>Eukaryota</taxon>
        <taxon>Metazoa</taxon>
        <taxon>Ecdysozoa</taxon>
        <taxon>Arthropoda</taxon>
        <taxon>Hexapoda</taxon>
        <taxon>Insecta</taxon>
        <taxon>Pterygota</taxon>
        <taxon>Neoptera</taxon>
        <taxon>Endopterygota</taxon>
        <taxon>Lepidoptera</taxon>
        <taxon>Glossata</taxon>
        <taxon>Ditrysia</taxon>
        <taxon>Papilionoidea</taxon>
        <taxon>Papilionidae</taxon>
        <taxon>Papilioninae</taxon>
        <taxon>Iphiclides</taxon>
    </lineage>
</organism>